<evidence type="ECO:0000313" key="7">
    <source>
        <dbReference type="EMBL" id="KAL0853058.1"/>
    </source>
</evidence>
<keyword evidence="2" id="KW-0677">Repeat</keyword>
<keyword evidence="8" id="KW-1185">Reference proteome</keyword>
<comment type="caution">
    <text evidence="7">The sequence shown here is derived from an EMBL/GenBank/DDBJ whole genome shotgun (WGS) entry which is preliminary data.</text>
</comment>
<sequence>MEKRTRILALISSTNALPFKTTYRNKFVCFYCPQTYSDFPELVHHNTEHRITEKQTDFALKNSYQYGTKLLFQDFACKLCNLVAESYDELIRHLTSAHEKKFTENDGILPFQMNSEGFKCAQCPLKFNSFKLLTQHINSHLCNFVCEQCGVGFATIKRAKTHALRHLNGSCKCELCDKTFSKSATLRNHVETSHLKVHKHKCDHCAETFLHYNAKINHLVTAHGVKVPQYRCTMCPKVFLVKGRMKCHVKNDHLKITKYECEFCNKKFAVKNKYEDHLVTHTGERNFQCEVCKKKYSRKKVLVAHMRIHNNDRRYVCQFCSRAFVHKCSLQSHINTQHKVKVESDSE</sequence>
<keyword evidence="4" id="KW-0862">Zinc</keyword>
<evidence type="ECO:0000256" key="5">
    <source>
        <dbReference type="PROSITE-ProRule" id="PRU00042"/>
    </source>
</evidence>
<organism evidence="7 8">
    <name type="scientific">Loxostege sticticalis</name>
    <name type="common">Beet webworm moth</name>
    <dbReference type="NCBI Taxonomy" id="481309"/>
    <lineage>
        <taxon>Eukaryota</taxon>
        <taxon>Metazoa</taxon>
        <taxon>Ecdysozoa</taxon>
        <taxon>Arthropoda</taxon>
        <taxon>Hexapoda</taxon>
        <taxon>Insecta</taxon>
        <taxon>Pterygota</taxon>
        <taxon>Neoptera</taxon>
        <taxon>Endopterygota</taxon>
        <taxon>Lepidoptera</taxon>
        <taxon>Glossata</taxon>
        <taxon>Ditrysia</taxon>
        <taxon>Pyraloidea</taxon>
        <taxon>Crambidae</taxon>
        <taxon>Pyraustinae</taxon>
        <taxon>Loxostege</taxon>
    </lineage>
</organism>
<keyword evidence="1" id="KW-0479">Metal-binding</keyword>
<evidence type="ECO:0000259" key="6">
    <source>
        <dbReference type="PROSITE" id="PS50157"/>
    </source>
</evidence>
<feature type="domain" description="C2H2-type" evidence="6">
    <location>
        <begin position="315"/>
        <end position="343"/>
    </location>
</feature>
<evidence type="ECO:0000256" key="4">
    <source>
        <dbReference type="ARBA" id="ARBA00022833"/>
    </source>
</evidence>
<feature type="domain" description="C2H2-type" evidence="6">
    <location>
        <begin position="171"/>
        <end position="194"/>
    </location>
</feature>
<feature type="domain" description="C2H2-type" evidence="6">
    <location>
        <begin position="118"/>
        <end position="140"/>
    </location>
</feature>
<dbReference type="PANTHER" id="PTHR24379">
    <property type="entry name" value="KRAB AND ZINC FINGER DOMAIN-CONTAINING"/>
    <property type="match status" value="1"/>
</dbReference>
<reference evidence="7 8" key="1">
    <citation type="submission" date="2024-06" db="EMBL/GenBank/DDBJ databases">
        <title>A chromosome-level genome assembly of beet webworm, Loxostege sticticalis.</title>
        <authorList>
            <person name="Zhang Y."/>
        </authorList>
    </citation>
    <scope>NUCLEOTIDE SEQUENCE [LARGE SCALE GENOMIC DNA]</scope>
    <source>
        <strain evidence="7">AQ026</strain>
        <tissue evidence="7">Whole body</tissue>
    </source>
</reference>
<dbReference type="InterPro" id="IPR036236">
    <property type="entry name" value="Znf_C2H2_sf"/>
</dbReference>
<gene>
    <name evidence="7" type="ORF">ABMA27_012833</name>
</gene>
<dbReference type="SMART" id="SM00355">
    <property type="entry name" value="ZnF_C2H2"/>
    <property type="match status" value="10"/>
</dbReference>
<dbReference type="InterPro" id="IPR013087">
    <property type="entry name" value="Znf_C2H2_type"/>
</dbReference>
<dbReference type="PANTHER" id="PTHR24379:SF121">
    <property type="entry name" value="C2H2-TYPE DOMAIN-CONTAINING PROTEIN"/>
    <property type="match status" value="1"/>
</dbReference>
<dbReference type="PROSITE" id="PS00028">
    <property type="entry name" value="ZINC_FINGER_C2H2_1"/>
    <property type="match status" value="8"/>
</dbReference>
<dbReference type="Pfam" id="PF00096">
    <property type="entry name" value="zf-C2H2"/>
    <property type="match status" value="4"/>
</dbReference>
<evidence type="ECO:0000256" key="3">
    <source>
        <dbReference type="ARBA" id="ARBA00022771"/>
    </source>
</evidence>
<dbReference type="PROSITE" id="PS50157">
    <property type="entry name" value="ZINC_FINGER_C2H2_2"/>
    <property type="match status" value="6"/>
</dbReference>
<keyword evidence="3 5" id="KW-0863">Zinc-finger</keyword>
<feature type="domain" description="C2H2-type" evidence="6">
    <location>
        <begin position="230"/>
        <end position="253"/>
    </location>
</feature>
<accession>A0ABR3H014</accession>
<dbReference type="EMBL" id="JBEUOH010000031">
    <property type="protein sequence ID" value="KAL0853058.1"/>
    <property type="molecule type" value="Genomic_DNA"/>
</dbReference>
<evidence type="ECO:0000256" key="1">
    <source>
        <dbReference type="ARBA" id="ARBA00022723"/>
    </source>
</evidence>
<proteinExistence type="predicted"/>
<feature type="domain" description="C2H2-type" evidence="6">
    <location>
        <begin position="259"/>
        <end position="286"/>
    </location>
</feature>
<protein>
    <recommendedName>
        <fullName evidence="6">C2H2-type domain-containing protein</fullName>
    </recommendedName>
</protein>
<dbReference type="SUPFAM" id="SSF57667">
    <property type="entry name" value="beta-beta-alpha zinc fingers"/>
    <property type="match status" value="4"/>
</dbReference>
<name>A0ABR3H014_LOXSC</name>
<evidence type="ECO:0000313" key="8">
    <source>
        <dbReference type="Proteomes" id="UP001549920"/>
    </source>
</evidence>
<dbReference type="Proteomes" id="UP001549920">
    <property type="component" value="Unassembled WGS sequence"/>
</dbReference>
<feature type="domain" description="C2H2-type" evidence="6">
    <location>
        <begin position="287"/>
        <end position="314"/>
    </location>
</feature>
<evidence type="ECO:0000256" key="2">
    <source>
        <dbReference type="ARBA" id="ARBA00022737"/>
    </source>
</evidence>
<dbReference type="Gene3D" id="3.30.160.60">
    <property type="entry name" value="Classic Zinc Finger"/>
    <property type="match status" value="6"/>
</dbReference>